<evidence type="ECO:0000256" key="2">
    <source>
        <dbReference type="ARBA" id="ARBA00022448"/>
    </source>
</evidence>
<dbReference type="Gene3D" id="1.10.3720.10">
    <property type="entry name" value="MetI-like"/>
    <property type="match status" value="1"/>
</dbReference>
<dbReference type="GO" id="GO:0005886">
    <property type="term" value="C:plasma membrane"/>
    <property type="evidence" value="ECO:0007669"/>
    <property type="project" value="UniProtKB-SubCell"/>
</dbReference>
<evidence type="ECO:0000313" key="9">
    <source>
        <dbReference type="EMBL" id="SER97163.1"/>
    </source>
</evidence>
<evidence type="ECO:0000256" key="1">
    <source>
        <dbReference type="ARBA" id="ARBA00004651"/>
    </source>
</evidence>
<accession>A0A1H9TKM2</accession>
<dbReference type="eggNOG" id="COG0395">
    <property type="taxonomic scope" value="Bacteria"/>
</dbReference>
<dbReference type="SUPFAM" id="SSF161098">
    <property type="entry name" value="MetI-like"/>
    <property type="match status" value="1"/>
</dbReference>
<name>A0A1H9TKM2_BUTFI</name>
<dbReference type="PANTHER" id="PTHR43744">
    <property type="entry name" value="ABC TRANSPORTER PERMEASE PROTEIN MG189-RELATED-RELATED"/>
    <property type="match status" value="1"/>
</dbReference>
<evidence type="ECO:0000256" key="6">
    <source>
        <dbReference type="ARBA" id="ARBA00023136"/>
    </source>
</evidence>
<dbReference type="OrthoDB" id="157184at2"/>
<feature type="transmembrane region" description="Helical" evidence="7">
    <location>
        <begin position="132"/>
        <end position="151"/>
    </location>
</feature>
<reference evidence="9 10" key="1">
    <citation type="submission" date="2016-10" db="EMBL/GenBank/DDBJ databases">
        <authorList>
            <person name="de Groot N.N."/>
        </authorList>
    </citation>
    <scope>NUCLEOTIDE SEQUENCE [LARGE SCALE GENOMIC DNA]</scope>
    <source>
        <strain evidence="9 10">AR40</strain>
    </source>
</reference>
<comment type="subcellular location">
    <subcellularLocation>
        <location evidence="1">Cell membrane</location>
        <topology evidence="1">Multi-pass membrane protein</topology>
    </subcellularLocation>
</comment>
<feature type="domain" description="ABC transmembrane type-1" evidence="8">
    <location>
        <begin position="97"/>
        <end position="298"/>
    </location>
</feature>
<dbReference type="Proteomes" id="UP000182584">
    <property type="component" value="Unassembled WGS sequence"/>
</dbReference>
<organism evidence="9 10">
    <name type="scientific">Butyrivibrio fibrisolvens</name>
    <dbReference type="NCBI Taxonomy" id="831"/>
    <lineage>
        <taxon>Bacteria</taxon>
        <taxon>Bacillati</taxon>
        <taxon>Bacillota</taxon>
        <taxon>Clostridia</taxon>
        <taxon>Lachnospirales</taxon>
        <taxon>Lachnospiraceae</taxon>
        <taxon>Butyrivibrio</taxon>
    </lineage>
</organism>
<dbReference type="PANTHER" id="PTHR43744:SF9">
    <property type="entry name" value="POLYGALACTURONAN_RHAMNOGALACTURONAN TRANSPORT SYSTEM PERMEASE PROTEIN YTCP"/>
    <property type="match status" value="1"/>
</dbReference>
<evidence type="ECO:0000313" key="10">
    <source>
        <dbReference type="Proteomes" id="UP000182584"/>
    </source>
</evidence>
<feature type="transmembrane region" description="Helical" evidence="7">
    <location>
        <begin position="163"/>
        <end position="184"/>
    </location>
</feature>
<dbReference type="PROSITE" id="PS50928">
    <property type="entry name" value="ABC_TM1"/>
    <property type="match status" value="1"/>
</dbReference>
<evidence type="ECO:0000256" key="5">
    <source>
        <dbReference type="ARBA" id="ARBA00022989"/>
    </source>
</evidence>
<feature type="transmembrane region" description="Helical" evidence="7">
    <location>
        <begin position="93"/>
        <end position="120"/>
    </location>
</feature>
<sequence length="324" mass="36401">MAKTAQERADEKAERLYYKKHKKPGRVTAGDIIFNIINYLVFALFTLICIFPFYYLFINTISDNELVRKGLINFFPQGIHFGNYVRLMAVNDLFLSTSVTVARTVIGTLLMVAASGFVGYLVTQKEMWARSVWYRFIIVTMYFNAGIIPWYLNMSMLGLTNSFAAYIIPGIVAPYNIILVKTYIESSIPAELEESAQLDGASKMKIFSSIIWPLSKPILATIAVFGAVGQWNSFQDSLILMQSAPKLYTLQHRLYIYLNTTSNLAALMSSGNTSGISQTVLESALNGKVIKYTISMVTIIPILCVYPFMQRYFEKGIMMGAVKG</sequence>
<keyword evidence="3" id="KW-1003">Cell membrane</keyword>
<dbReference type="EMBL" id="FOGJ01000015">
    <property type="protein sequence ID" value="SER97163.1"/>
    <property type="molecule type" value="Genomic_DNA"/>
</dbReference>
<keyword evidence="4 7" id="KW-0812">Transmembrane</keyword>
<dbReference type="CDD" id="cd06261">
    <property type="entry name" value="TM_PBP2"/>
    <property type="match status" value="1"/>
</dbReference>
<keyword evidence="2" id="KW-0813">Transport</keyword>
<keyword evidence="6 7" id="KW-0472">Membrane</keyword>
<gene>
    <name evidence="9" type="ORF">SAMN04487884_11524</name>
</gene>
<protein>
    <submittedName>
        <fullName evidence="9">Carbohydrate ABC transporter membrane protein 2, CUT1 family</fullName>
    </submittedName>
</protein>
<feature type="transmembrane region" description="Helical" evidence="7">
    <location>
        <begin position="32"/>
        <end position="57"/>
    </location>
</feature>
<keyword evidence="5 7" id="KW-1133">Transmembrane helix</keyword>
<feature type="transmembrane region" description="Helical" evidence="7">
    <location>
        <begin position="289"/>
        <end position="309"/>
    </location>
</feature>
<dbReference type="AlphaFoldDB" id="A0A1H9TKM2"/>
<dbReference type="InterPro" id="IPR000515">
    <property type="entry name" value="MetI-like"/>
</dbReference>
<evidence type="ECO:0000256" key="3">
    <source>
        <dbReference type="ARBA" id="ARBA00022475"/>
    </source>
</evidence>
<dbReference type="RefSeq" id="WP_022757842.1">
    <property type="nucleotide sequence ID" value="NZ_FOGJ01000015.1"/>
</dbReference>
<dbReference type="GO" id="GO:0055085">
    <property type="term" value="P:transmembrane transport"/>
    <property type="evidence" value="ECO:0007669"/>
    <property type="project" value="InterPro"/>
</dbReference>
<evidence type="ECO:0000259" key="8">
    <source>
        <dbReference type="PROSITE" id="PS50928"/>
    </source>
</evidence>
<proteinExistence type="predicted"/>
<evidence type="ECO:0000256" key="4">
    <source>
        <dbReference type="ARBA" id="ARBA00022692"/>
    </source>
</evidence>
<evidence type="ECO:0000256" key="7">
    <source>
        <dbReference type="SAM" id="Phobius"/>
    </source>
</evidence>
<feature type="transmembrane region" description="Helical" evidence="7">
    <location>
        <begin position="205"/>
        <end position="228"/>
    </location>
</feature>
<dbReference type="InterPro" id="IPR035906">
    <property type="entry name" value="MetI-like_sf"/>
</dbReference>